<dbReference type="AlphaFoldDB" id="Q6ILQ9"/>
<organism evidence="1">
    <name type="scientific">Drosophila melanogaster</name>
    <name type="common">Fruit fly</name>
    <dbReference type="NCBI Taxonomy" id="7227"/>
    <lineage>
        <taxon>Eukaryota</taxon>
        <taxon>Metazoa</taxon>
        <taxon>Ecdysozoa</taxon>
        <taxon>Arthropoda</taxon>
        <taxon>Hexapoda</taxon>
        <taxon>Insecta</taxon>
        <taxon>Pterygota</taxon>
        <taxon>Neoptera</taxon>
        <taxon>Endopterygota</taxon>
        <taxon>Diptera</taxon>
        <taxon>Brachycera</taxon>
        <taxon>Muscomorpha</taxon>
        <taxon>Ephydroidea</taxon>
        <taxon>Drosophilidae</taxon>
        <taxon>Drosophila</taxon>
        <taxon>Sophophora</taxon>
    </lineage>
</organism>
<protein>
    <submittedName>
        <fullName evidence="1">HDC08750</fullName>
    </submittedName>
</protein>
<name>Q6ILQ9_DROME</name>
<accession>Q6ILQ9</accession>
<dbReference type="EMBL" id="BK001957">
    <property type="protein sequence ID" value="DAA02802.1"/>
    <property type="molecule type" value="Genomic_DNA"/>
</dbReference>
<reference evidence="1" key="1">
    <citation type="journal article" date="2003" name="Genome Biol.">
        <title>An integrated gene annotation and transcriptional profiling approach towards the full gene content of the Drosophila genome.</title>
        <authorList>
            <person name="Hild M."/>
            <person name="Beckmann B."/>
            <person name="Haas S.A."/>
            <person name="Koch B."/>
            <person name="Solovyev V."/>
            <person name="Busold C."/>
            <person name="Fellenberg K."/>
            <person name="Boutros M."/>
            <person name="Vingron M."/>
            <person name="Sauer F."/>
            <person name="Hoheisel J.D."/>
            <person name="Paro R."/>
        </authorList>
    </citation>
    <scope>NUCLEOTIDE SEQUENCE</scope>
</reference>
<sequence>MTMNYKTIRFCFADAAHISMRCVRHGMRHGCDSELELGLESKRGGWPAGWLVGSRREDGWRGSAAVRTNALQLWPWQRRCRRRRCEMSKNEEQTCA</sequence>
<gene>
    <name evidence="1" type="ORF">HDC08750</name>
</gene>
<proteinExistence type="predicted"/>
<evidence type="ECO:0000313" key="1">
    <source>
        <dbReference type="EMBL" id="DAA02802.1"/>
    </source>
</evidence>